<accession>A0ACC3BPC9</accession>
<sequence>MPAVSSPPTGEEPSSAASPSTSAAPVAATPCSEEPPTPAVLPDALYDAHTVKRALDDELIVLLEGSGYVERTGPIDVKLVLACIAIGASLYSHLAPGSYPETRPFLLACVAVYVAAVVAILAIGFIVERDSFFCAVPAVRPRRPAGSGGRRRGKKGGAAAAAAAGGGASPPGASGLPAPLPGGVYATSVVGKAAPGVPVAGGGVPPPASSSCRSMYCLTLRTVGRSAGVASLQRPYEEYFTDEGVLLETRFAADVAEVLRALKGKKRQ</sequence>
<keyword evidence="2" id="KW-1185">Reference proteome</keyword>
<organism evidence="1 2">
    <name type="scientific">Pyropia yezoensis</name>
    <name type="common">Susabi-nori</name>
    <name type="synonym">Porphyra yezoensis</name>
    <dbReference type="NCBI Taxonomy" id="2788"/>
    <lineage>
        <taxon>Eukaryota</taxon>
        <taxon>Rhodophyta</taxon>
        <taxon>Bangiophyceae</taxon>
        <taxon>Bangiales</taxon>
        <taxon>Bangiaceae</taxon>
        <taxon>Pyropia</taxon>
    </lineage>
</organism>
<dbReference type="EMBL" id="CM020618">
    <property type="protein sequence ID" value="KAK1859362.1"/>
    <property type="molecule type" value="Genomic_DNA"/>
</dbReference>
<name>A0ACC3BPC9_PYRYE</name>
<evidence type="ECO:0000313" key="1">
    <source>
        <dbReference type="EMBL" id="KAK1859362.1"/>
    </source>
</evidence>
<protein>
    <submittedName>
        <fullName evidence="1">Uncharacterized protein</fullName>
    </submittedName>
</protein>
<dbReference type="Proteomes" id="UP000798662">
    <property type="component" value="Chromosome 1"/>
</dbReference>
<gene>
    <name evidence="1" type="ORF">I4F81_001959</name>
</gene>
<proteinExistence type="predicted"/>
<comment type="caution">
    <text evidence="1">The sequence shown here is derived from an EMBL/GenBank/DDBJ whole genome shotgun (WGS) entry which is preliminary data.</text>
</comment>
<reference evidence="1" key="1">
    <citation type="submission" date="2019-11" db="EMBL/GenBank/DDBJ databases">
        <title>Nori genome reveals adaptations in red seaweeds to the harsh intertidal environment.</title>
        <authorList>
            <person name="Wang D."/>
            <person name="Mao Y."/>
        </authorList>
    </citation>
    <scope>NUCLEOTIDE SEQUENCE</scope>
    <source>
        <tissue evidence="1">Gametophyte</tissue>
    </source>
</reference>
<evidence type="ECO:0000313" key="2">
    <source>
        <dbReference type="Proteomes" id="UP000798662"/>
    </source>
</evidence>